<protein>
    <submittedName>
        <fullName evidence="1">Uncharacterized protein</fullName>
    </submittedName>
</protein>
<dbReference type="Proteomes" id="UP000053237">
    <property type="component" value="Unassembled WGS sequence"/>
</dbReference>
<proteinExistence type="predicted"/>
<keyword evidence="2" id="KW-1185">Reference proteome</keyword>
<dbReference type="EMBL" id="CAIX01000164">
    <property type="protein sequence ID" value="CCI47315.1"/>
    <property type="molecule type" value="Genomic_DNA"/>
</dbReference>
<reference evidence="1 2" key="1">
    <citation type="submission" date="2012-05" db="EMBL/GenBank/DDBJ databases">
        <title>Recombination and specialization in a pathogen metapopulation.</title>
        <authorList>
            <person name="Gardiner A."/>
            <person name="Kemen E."/>
            <person name="Schultz-Larsen T."/>
            <person name="MacLean D."/>
            <person name="Van Oosterhout C."/>
            <person name="Jones J.D.G."/>
        </authorList>
    </citation>
    <scope>NUCLEOTIDE SEQUENCE [LARGE SCALE GENOMIC DNA]</scope>
    <source>
        <strain evidence="1 2">Ac Nc2</strain>
    </source>
</reference>
<evidence type="ECO:0000313" key="2">
    <source>
        <dbReference type="Proteomes" id="UP000053237"/>
    </source>
</evidence>
<accession>A0A024GLC2</accession>
<gene>
    <name evidence="1" type="ORF">BN9_083220</name>
</gene>
<dbReference type="InParanoid" id="A0A024GLC2"/>
<comment type="caution">
    <text evidence="1">The sequence shown here is derived from an EMBL/GenBank/DDBJ whole genome shotgun (WGS) entry which is preliminary data.</text>
</comment>
<name>A0A024GLC2_9STRA</name>
<evidence type="ECO:0000313" key="1">
    <source>
        <dbReference type="EMBL" id="CCI47315.1"/>
    </source>
</evidence>
<sequence>MFEFFSDLCLWSTWKGSPTTEFQQNAWSYGKSEMHARLGSSGNLSNYLVTRRGSSMDRSLSAINHVNVHPCSELLSARFMSPNVLFHGDQKVEDFIYSVTGIFFRSTQLMAASRQSEYTRLKAKHYL</sequence>
<dbReference type="AlphaFoldDB" id="A0A024GLC2"/>
<organism evidence="1 2">
    <name type="scientific">Albugo candida</name>
    <dbReference type="NCBI Taxonomy" id="65357"/>
    <lineage>
        <taxon>Eukaryota</taxon>
        <taxon>Sar</taxon>
        <taxon>Stramenopiles</taxon>
        <taxon>Oomycota</taxon>
        <taxon>Peronosporomycetes</taxon>
        <taxon>Albuginales</taxon>
        <taxon>Albuginaceae</taxon>
        <taxon>Albugo</taxon>
    </lineage>
</organism>